<dbReference type="Gene3D" id="3.40.50.450">
    <property type="match status" value="1"/>
</dbReference>
<gene>
    <name evidence="15" type="primary">pfkA</name>
    <name evidence="17" type="ORF">APZ18_09515</name>
</gene>
<dbReference type="Proteomes" id="UP000050833">
    <property type="component" value="Unassembled WGS sequence"/>
</dbReference>
<feature type="binding site" description="in other chain" evidence="15">
    <location>
        <begin position="189"/>
        <end position="191"/>
    </location>
    <ligand>
        <name>ADP</name>
        <dbReference type="ChEBI" id="CHEBI:456216"/>
        <note>allosteric activator; ligand shared between dimeric partners</note>
    </ligand>
</feature>
<evidence type="ECO:0000256" key="12">
    <source>
        <dbReference type="ARBA" id="ARBA00022842"/>
    </source>
</evidence>
<organism evidence="17 18">
    <name type="scientific">Butyribacter intestini</name>
    <dbReference type="NCBI Taxonomy" id="1703332"/>
    <lineage>
        <taxon>Bacteria</taxon>
        <taxon>Bacillati</taxon>
        <taxon>Bacillota</taxon>
        <taxon>Clostridia</taxon>
        <taxon>Lachnospirales</taxon>
        <taxon>Lachnospiraceae</taxon>
        <taxon>Butyribacter</taxon>
    </lineage>
</organism>
<dbReference type="FunFam" id="3.40.50.460:FF:000002">
    <property type="entry name" value="ATP-dependent 6-phosphofructokinase"/>
    <property type="match status" value="1"/>
</dbReference>
<dbReference type="RefSeq" id="WP_022015458.1">
    <property type="nucleotide sequence ID" value="NZ_DBGBRS010000256.1"/>
</dbReference>
<comment type="subcellular location">
    <subcellularLocation>
        <location evidence="3 15">Cytoplasm</location>
    </subcellularLocation>
</comment>
<dbReference type="InterPro" id="IPR000023">
    <property type="entry name" value="Phosphofructokinase_dom"/>
</dbReference>
<feature type="binding site" evidence="15">
    <location>
        <begin position="25"/>
        <end position="29"/>
    </location>
    <ligand>
        <name>ADP</name>
        <dbReference type="ChEBI" id="CHEBI:456216"/>
        <note>allosteric activator; ligand shared between dimeric partners</note>
    </ligand>
</feature>
<dbReference type="SUPFAM" id="SSF53784">
    <property type="entry name" value="Phosphofructokinase"/>
    <property type="match status" value="1"/>
</dbReference>
<evidence type="ECO:0000256" key="10">
    <source>
        <dbReference type="ARBA" id="ARBA00022777"/>
    </source>
</evidence>
<evidence type="ECO:0000256" key="9">
    <source>
        <dbReference type="ARBA" id="ARBA00022741"/>
    </source>
</evidence>
<comment type="pathway">
    <text evidence="4 15">Carbohydrate degradation; glycolysis; D-glyceraldehyde 3-phosphate and glycerone phosphate from D-glucose: step 3/4.</text>
</comment>
<evidence type="ECO:0000256" key="15">
    <source>
        <dbReference type="HAMAP-Rule" id="MF_00339"/>
    </source>
</evidence>
<dbReference type="PROSITE" id="PS00433">
    <property type="entry name" value="PHOSPHOFRUCTOKINASE"/>
    <property type="match status" value="1"/>
</dbReference>
<dbReference type="InterPro" id="IPR012003">
    <property type="entry name" value="ATP_PFK_prok-type"/>
</dbReference>
<dbReference type="GO" id="GO:0016208">
    <property type="term" value="F:AMP binding"/>
    <property type="evidence" value="ECO:0007669"/>
    <property type="project" value="TreeGrafter"/>
</dbReference>
<evidence type="ECO:0000256" key="11">
    <source>
        <dbReference type="ARBA" id="ARBA00022840"/>
    </source>
</evidence>
<proteinExistence type="inferred from homology"/>
<dbReference type="InterPro" id="IPR022953">
    <property type="entry name" value="ATP_PFK"/>
</dbReference>
<dbReference type="GO" id="GO:0005524">
    <property type="term" value="F:ATP binding"/>
    <property type="evidence" value="ECO:0007669"/>
    <property type="project" value="UniProtKB-UniRule"/>
</dbReference>
<evidence type="ECO:0000313" key="17">
    <source>
        <dbReference type="EMBL" id="KQC84945.1"/>
    </source>
</evidence>
<evidence type="ECO:0000256" key="13">
    <source>
        <dbReference type="ARBA" id="ARBA00023152"/>
    </source>
</evidence>
<keyword evidence="8 15" id="KW-0479">Metal-binding</keyword>
<comment type="similarity">
    <text evidence="15">Belongs to the phosphofructokinase type A (PFKA) family. ATP-dependent PFK group I subfamily. Prokaryotic clade 'B1' sub-subfamily.</text>
</comment>
<dbReference type="InterPro" id="IPR012828">
    <property type="entry name" value="PFKA_ATP_prok"/>
</dbReference>
<protein>
    <recommendedName>
        <fullName evidence="15">ATP-dependent 6-phosphofructokinase</fullName>
        <shortName evidence="15">ATP-PFK</shortName>
        <shortName evidence="15">Phosphofructokinase</shortName>
        <ecNumber evidence="15">2.7.1.11</ecNumber>
    </recommendedName>
    <alternativeName>
        <fullName evidence="15">Phosphohexokinase</fullName>
    </alternativeName>
</protein>
<comment type="catalytic activity">
    <reaction evidence="14 15">
        <text>beta-D-fructose 6-phosphate + ATP = beta-D-fructose 1,6-bisphosphate + ADP + H(+)</text>
        <dbReference type="Rhea" id="RHEA:16109"/>
        <dbReference type="ChEBI" id="CHEBI:15378"/>
        <dbReference type="ChEBI" id="CHEBI:30616"/>
        <dbReference type="ChEBI" id="CHEBI:32966"/>
        <dbReference type="ChEBI" id="CHEBI:57634"/>
        <dbReference type="ChEBI" id="CHEBI:456216"/>
        <dbReference type="EC" id="2.7.1.11"/>
    </reaction>
</comment>
<evidence type="ECO:0000256" key="14">
    <source>
        <dbReference type="ARBA" id="ARBA00048070"/>
    </source>
</evidence>
<keyword evidence="7 15" id="KW-0808">Transferase</keyword>
<dbReference type="PRINTS" id="PR00476">
    <property type="entry name" value="PHFRCTKINASE"/>
</dbReference>
<dbReference type="NCBIfam" id="NF002872">
    <property type="entry name" value="PRK03202.1"/>
    <property type="match status" value="1"/>
</dbReference>
<feature type="binding site" evidence="15">
    <location>
        <begin position="106"/>
        <end position="109"/>
    </location>
    <ligand>
        <name>ATP</name>
        <dbReference type="ChEBI" id="CHEBI:30616"/>
    </ligand>
</feature>
<dbReference type="Pfam" id="PF00365">
    <property type="entry name" value="PFK"/>
    <property type="match status" value="1"/>
</dbReference>
<dbReference type="GO" id="GO:0005945">
    <property type="term" value="C:6-phosphofructokinase complex"/>
    <property type="evidence" value="ECO:0007669"/>
    <property type="project" value="TreeGrafter"/>
</dbReference>
<evidence type="ECO:0000259" key="16">
    <source>
        <dbReference type="Pfam" id="PF00365"/>
    </source>
</evidence>
<evidence type="ECO:0000256" key="4">
    <source>
        <dbReference type="ARBA" id="ARBA00004679"/>
    </source>
</evidence>
<evidence type="ECO:0000256" key="6">
    <source>
        <dbReference type="ARBA" id="ARBA00022533"/>
    </source>
</evidence>
<keyword evidence="5 15" id="KW-0963">Cytoplasm</keyword>
<evidence type="ECO:0000256" key="7">
    <source>
        <dbReference type="ARBA" id="ARBA00022679"/>
    </source>
</evidence>
<dbReference type="PANTHER" id="PTHR13697">
    <property type="entry name" value="PHOSPHOFRUCTOKINASE"/>
    <property type="match status" value="1"/>
</dbReference>
<comment type="activity regulation">
    <text evidence="15">Allosterically activated by ADP and other diphosphonucleosides, and allosterically inhibited by phosphoenolpyruvate.</text>
</comment>
<feature type="active site" description="Proton acceptor" evidence="15">
    <location>
        <position position="131"/>
    </location>
</feature>
<dbReference type="GO" id="GO:0048029">
    <property type="term" value="F:monosaccharide binding"/>
    <property type="evidence" value="ECO:0007669"/>
    <property type="project" value="TreeGrafter"/>
</dbReference>
<feature type="binding site" description="in other chain" evidence="15">
    <location>
        <position position="227"/>
    </location>
    <ligand>
        <name>substrate</name>
        <note>ligand shared between dimeric partners</note>
    </ligand>
</feature>
<evidence type="ECO:0000256" key="3">
    <source>
        <dbReference type="ARBA" id="ARBA00004496"/>
    </source>
</evidence>
<keyword evidence="13 15" id="KW-0324">Glycolysis</keyword>
<comment type="cofactor">
    <cofactor evidence="1 15">
        <name>Mg(2+)</name>
        <dbReference type="ChEBI" id="CHEBI:18420"/>
    </cofactor>
</comment>
<keyword evidence="10 15" id="KW-0418">Kinase</keyword>
<feature type="binding site" description="in other chain" evidence="15">
    <location>
        <position position="158"/>
    </location>
    <ligand>
        <name>ADP</name>
        <dbReference type="ChEBI" id="CHEBI:456216"/>
        <note>allosteric activator; ligand shared between dimeric partners</note>
    </ligand>
</feature>
<feature type="binding site" evidence="15">
    <location>
        <begin position="76"/>
        <end position="77"/>
    </location>
    <ligand>
        <name>ATP</name>
        <dbReference type="ChEBI" id="CHEBI:30616"/>
    </ligand>
</feature>
<evidence type="ECO:0000256" key="8">
    <source>
        <dbReference type="ARBA" id="ARBA00022723"/>
    </source>
</evidence>
<comment type="function">
    <text evidence="2 15">Catalyzes the phosphorylation of D-fructose 6-phosphate to fructose 1,6-bisphosphate by ATP, the first committing step of glycolysis.</text>
</comment>
<feature type="binding site" evidence="15">
    <location>
        <position position="107"/>
    </location>
    <ligand>
        <name>Mg(2+)</name>
        <dbReference type="ChEBI" id="CHEBI:18420"/>
        <note>catalytic</note>
    </ligand>
</feature>
<feature type="domain" description="Phosphofructokinase" evidence="16">
    <location>
        <begin position="7"/>
        <end position="280"/>
    </location>
</feature>
<keyword evidence="9 15" id="KW-0547">Nucleotide-binding</keyword>
<comment type="caution">
    <text evidence="17">The sequence shown here is derived from an EMBL/GenBank/DDBJ whole genome shotgun (WGS) entry which is preliminary data.</text>
</comment>
<dbReference type="HAMAP" id="MF_00339">
    <property type="entry name" value="Phosphofructokinase_I_B1"/>
    <property type="match status" value="1"/>
</dbReference>
<feature type="binding site" description="in other chain" evidence="15">
    <location>
        <begin position="129"/>
        <end position="131"/>
    </location>
    <ligand>
        <name>substrate</name>
        <note>ligand shared between dimeric partners</note>
    </ligand>
</feature>
<dbReference type="EMBL" id="LLKB01000005">
    <property type="protein sequence ID" value="KQC84945.1"/>
    <property type="molecule type" value="Genomic_DNA"/>
</dbReference>
<evidence type="ECO:0000256" key="5">
    <source>
        <dbReference type="ARBA" id="ARBA00022490"/>
    </source>
</evidence>
<evidence type="ECO:0000256" key="1">
    <source>
        <dbReference type="ARBA" id="ARBA00001946"/>
    </source>
</evidence>
<dbReference type="GO" id="GO:0046872">
    <property type="term" value="F:metal ion binding"/>
    <property type="evidence" value="ECO:0007669"/>
    <property type="project" value="UniProtKB-KW"/>
</dbReference>
<feature type="binding site" evidence="15">
    <location>
        <position position="248"/>
    </location>
    <ligand>
        <name>substrate</name>
        <note>ligand shared between dimeric partners</note>
    </ligand>
</feature>
<dbReference type="NCBIfam" id="TIGR02482">
    <property type="entry name" value="PFKA_ATP"/>
    <property type="match status" value="1"/>
</dbReference>
<evidence type="ECO:0000256" key="2">
    <source>
        <dbReference type="ARBA" id="ARBA00002659"/>
    </source>
</evidence>
<keyword evidence="6 15" id="KW-0021">Allosteric enzyme</keyword>
<sequence>MSETKGKIAVLTSGGDAPGMNAAIRAVVRTGISKGYEVYGVRRGYNGILNREMDLLTFHDVSEKLQHGGTFLFTARSAEFREEEGKKKAAAICKELGIETLIVIGGDGSFTGAKNLSKYGVNVIGLPGTIDLDIAYTDYTIGFDTAVNTAMEAIDRLRETSNSHERCSVVEVMGRSAGYIALWCGIANGAEQILIPEKFDNNYDKLIEEIKNNRASGMTHQIIVNAEGIGHSYGLAKKIEEATGIETRATILGHLQRGGSPTARDRVYASVMGAYAIDCIEKGKKNRLIGYKEGHVYDVDIEEAFQMTKSIDDYEYEVAGILGTRCEYK</sequence>
<dbReference type="PANTHER" id="PTHR13697:SF4">
    <property type="entry name" value="ATP-DEPENDENT 6-PHOSPHOFRUCTOKINASE"/>
    <property type="match status" value="1"/>
</dbReference>
<dbReference type="Gene3D" id="3.40.50.460">
    <property type="entry name" value="Phosphofructokinase domain"/>
    <property type="match status" value="1"/>
</dbReference>
<feature type="binding site" description="in other chain" evidence="15">
    <location>
        <begin position="173"/>
        <end position="175"/>
    </location>
    <ligand>
        <name>substrate</name>
        <note>ligand shared between dimeric partners</note>
    </ligand>
</feature>
<keyword evidence="12 15" id="KW-0460">Magnesium</keyword>
<evidence type="ECO:0000313" key="18">
    <source>
        <dbReference type="Proteomes" id="UP000050833"/>
    </source>
</evidence>
<dbReference type="GO" id="GO:0030388">
    <property type="term" value="P:fructose 1,6-bisphosphate metabolic process"/>
    <property type="evidence" value="ECO:0007669"/>
    <property type="project" value="TreeGrafter"/>
</dbReference>
<accession>A0AAW3JR62</accession>
<dbReference type="GO" id="GO:0070095">
    <property type="term" value="F:fructose-6-phosphate binding"/>
    <property type="evidence" value="ECO:0007669"/>
    <property type="project" value="TreeGrafter"/>
</dbReference>
<dbReference type="AlphaFoldDB" id="A0AAW3JR62"/>
<comment type="caution">
    <text evidence="15">Lacks conserved residue(s) required for the propagation of feature annotation.</text>
</comment>
<name>A0AAW3JR62_9FIRM</name>
<dbReference type="GO" id="GO:0006002">
    <property type="term" value="P:fructose 6-phosphate metabolic process"/>
    <property type="evidence" value="ECO:0007669"/>
    <property type="project" value="UniProtKB-UniRule"/>
</dbReference>
<feature type="binding site" evidence="15">
    <location>
        <position position="15"/>
    </location>
    <ligand>
        <name>ATP</name>
        <dbReference type="ChEBI" id="CHEBI:30616"/>
    </ligand>
</feature>
<dbReference type="FunFam" id="3.40.50.450:FF:000001">
    <property type="entry name" value="ATP-dependent 6-phosphofructokinase"/>
    <property type="match status" value="1"/>
</dbReference>
<dbReference type="GO" id="GO:0003872">
    <property type="term" value="F:6-phosphofructokinase activity"/>
    <property type="evidence" value="ECO:0007669"/>
    <property type="project" value="UniProtKB-UniRule"/>
</dbReference>
<keyword evidence="11 15" id="KW-0067">ATP-binding</keyword>
<keyword evidence="18" id="KW-1185">Reference proteome</keyword>
<dbReference type="EC" id="2.7.1.11" evidence="15"/>
<comment type="subunit">
    <text evidence="15">Homotetramer.</text>
</comment>
<feature type="binding site" description="in other chain" evidence="15">
    <location>
        <begin position="254"/>
        <end position="257"/>
    </location>
    <ligand>
        <name>substrate</name>
        <note>ligand shared between dimeric partners</note>
    </ligand>
</feature>
<dbReference type="InterPro" id="IPR015912">
    <property type="entry name" value="Phosphofructokinase_CS"/>
</dbReference>
<dbReference type="GO" id="GO:0042802">
    <property type="term" value="F:identical protein binding"/>
    <property type="evidence" value="ECO:0007669"/>
    <property type="project" value="TreeGrafter"/>
</dbReference>
<dbReference type="GO" id="GO:0061621">
    <property type="term" value="P:canonical glycolysis"/>
    <property type="evidence" value="ECO:0007669"/>
    <property type="project" value="TreeGrafter"/>
</dbReference>
<feature type="binding site" evidence="15">
    <location>
        <position position="166"/>
    </location>
    <ligand>
        <name>substrate</name>
        <note>ligand shared between dimeric partners</note>
    </ligand>
</feature>
<reference evidence="17 18" key="1">
    <citation type="submission" date="2015-10" db="EMBL/GenBank/DDBJ databases">
        <title>Butyribacter intestini gen. nov., sp. nov., a butyric acid-producing bacterium of the family Lachnospiraceae isolated from the human faeces.</title>
        <authorList>
            <person name="Zou Y."/>
            <person name="Xue W."/>
            <person name="Luo G."/>
            <person name="Lv M."/>
        </authorList>
    </citation>
    <scope>NUCLEOTIDE SEQUENCE [LARGE SCALE GENOMIC DNA]</scope>
    <source>
        <strain evidence="17 18">TF01-11</strain>
    </source>
</reference>
<dbReference type="PIRSF" id="PIRSF000532">
    <property type="entry name" value="ATP_PFK_prok"/>
    <property type="match status" value="1"/>
</dbReference>
<dbReference type="InterPro" id="IPR035966">
    <property type="entry name" value="PKF_sf"/>
</dbReference>